<accession>A0ABX0IFC6</accession>
<dbReference type="Pfam" id="PF00756">
    <property type="entry name" value="Esterase"/>
    <property type="match status" value="1"/>
</dbReference>
<protein>
    <submittedName>
        <fullName evidence="1">Alpha/beta hydrolase</fullName>
    </submittedName>
</protein>
<reference evidence="1 2" key="1">
    <citation type="submission" date="2020-02" db="EMBL/GenBank/DDBJ databases">
        <authorList>
            <person name="Chen W.-M."/>
        </authorList>
    </citation>
    <scope>NUCLEOTIDE SEQUENCE [LARGE SCALE GENOMIC DNA]</scope>
    <source>
        <strain evidence="1 2">TWA-26</strain>
    </source>
</reference>
<keyword evidence="2" id="KW-1185">Reference proteome</keyword>
<proteinExistence type="predicted"/>
<evidence type="ECO:0000313" key="1">
    <source>
        <dbReference type="EMBL" id="NHM04060.1"/>
    </source>
</evidence>
<comment type="caution">
    <text evidence="1">The sequence shown here is derived from an EMBL/GenBank/DDBJ whole genome shotgun (WGS) entry which is preliminary data.</text>
</comment>
<evidence type="ECO:0000313" key="2">
    <source>
        <dbReference type="Proteomes" id="UP000761423"/>
    </source>
</evidence>
<dbReference type="RefSeq" id="WP_166236063.1">
    <property type="nucleotide sequence ID" value="NZ_JAAJBV010000003.1"/>
</dbReference>
<name>A0ABX0IFC6_9FLAO</name>
<organism evidence="1 2">
    <name type="scientific">Flavobacterium celericrescens</name>
    <dbReference type="NCBI Taxonomy" id="2709780"/>
    <lineage>
        <taxon>Bacteria</taxon>
        <taxon>Pseudomonadati</taxon>
        <taxon>Bacteroidota</taxon>
        <taxon>Flavobacteriia</taxon>
        <taxon>Flavobacteriales</taxon>
        <taxon>Flavobacteriaceae</taxon>
        <taxon>Flavobacterium</taxon>
    </lineage>
</organism>
<dbReference type="SUPFAM" id="SSF53474">
    <property type="entry name" value="alpha/beta-Hydrolases"/>
    <property type="match status" value="1"/>
</dbReference>
<dbReference type="PANTHER" id="PTHR48098:SF6">
    <property type="entry name" value="FERRI-BACILLIBACTIN ESTERASE BESA"/>
    <property type="match status" value="1"/>
</dbReference>
<dbReference type="InterPro" id="IPR029058">
    <property type="entry name" value="AB_hydrolase_fold"/>
</dbReference>
<dbReference type="InterPro" id="IPR000801">
    <property type="entry name" value="Esterase-like"/>
</dbReference>
<gene>
    <name evidence="1" type="ORF">G4L40_05005</name>
</gene>
<dbReference type="InterPro" id="IPR050583">
    <property type="entry name" value="Mycobacterial_A85_antigen"/>
</dbReference>
<dbReference type="EMBL" id="JAAJBV010000003">
    <property type="protein sequence ID" value="NHM04060.1"/>
    <property type="molecule type" value="Genomic_DNA"/>
</dbReference>
<dbReference type="GO" id="GO:0016787">
    <property type="term" value="F:hydrolase activity"/>
    <property type="evidence" value="ECO:0007669"/>
    <property type="project" value="UniProtKB-KW"/>
</dbReference>
<sequence length="304" mass="35453">MKSFFLFLLFSNLVYSQELPQVTSGTIERIENFQSNFVTSRNIDIWLPDDYSSTKQYNVLYMHDGQMLYDAEQTWNKQAWEVDVVMANLLAENKIQDVIIVGIWNGVETRHFDYFPQKAFEMLTPKQQDSIYNLERSEGVKYFNGKVNSDNYLQFIVKELKPMIDKKYAVYQDKEHTFIAGSSMGGLISMYAICEYPSIFGGAACLSTHWPGVFHVANNPIPKAFYRYLNENLPNPKNHKIYFDFGTETLDAVYEPLQNEVDKIMLKKGYAATNWMTRKFEGENHSELAWQKRLDIPFVFLFGK</sequence>
<keyword evidence="1" id="KW-0378">Hydrolase</keyword>
<dbReference type="Gene3D" id="3.40.50.1820">
    <property type="entry name" value="alpha/beta hydrolase"/>
    <property type="match status" value="1"/>
</dbReference>
<dbReference type="PANTHER" id="PTHR48098">
    <property type="entry name" value="ENTEROCHELIN ESTERASE-RELATED"/>
    <property type="match status" value="1"/>
</dbReference>
<dbReference type="Proteomes" id="UP000761423">
    <property type="component" value="Unassembled WGS sequence"/>
</dbReference>